<reference evidence="2 3" key="1">
    <citation type="journal article" date="2012" name="J. Bacteriol.">
        <title>Genome of Bacillus macauensis ZFHKF-1, a Long-Chain-Forming Bacterium.</title>
        <authorList>
            <person name="Cai L."/>
            <person name="Zhang T."/>
        </authorList>
    </citation>
    <scope>NUCLEOTIDE SEQUENCE [LARGE SCALE GENOMIC DNA]</scope>
    <source>
        <strain evidence="2 3">ZFHKF-1</strain>
    </source>
</reference>
<keyword evidence="1" id="KW-1133">Transmembrane helix</keyword>
<dbReference type="AlphaFoldDB" id="I8UH00"/>
<evidence type="ECO:0000256" key="1">
    <source>
        <dbReference type="SAM" id="Phobius"/>
    </source>
</evidence>
<organism evidence="2 3">
    <name type="scientific">Fictibacillus macauensis ZFHKF-1</name>
    <dbReference type="NCBI Taxonomy" id="1196324"/>
    <lineage>
        <taxon>Bacteria</taxon>
        <taxon>Bacillati</taxon>
        <taxon>Bacillota</taxon>
        <taxon>Bacilli</taxon>
        <taxon>Bacillales</taxon>
        <taxon>Fictibacillaceae</taxon>
        <taxon>Fictibacillus</taxon>
    </lineage>
</organism>
<keyword evidence="1" id="KW-0472">Membrane</keyword>
<protein>
    <submittedName>
        <fullName evidence="2">Uncharacterized protein</fullName>
    </submittedName>
</protein>
<evidence type="ECO:0000313" key="2">
    <source>
        <dbReference type="EMBL" id="EIT86083.1"/>
    </source>
</evidence>
<gene>
    <name evidence="2" type="ORF">A374_07176</name>
</gene>
<feature type="transmembrane region" description="Helical" evidence="1">
    <location>
        <begin position="21"/>
        <end position="38"/>
    </location>
</feature>
<dbReference type="RefSeq" id="WP_007201532.1">
    <property type="nucleotide sequence ID" value="NZ_AKKV01000023.1"/>
</dbReference>
<feature type="transmembrane region" description="Helical" evidence="1">
    <location>
        <begin position="85"/>
        <end position="105"/>
    </location>
</feature>
<dbReference type="EMBL" id="AKKV01000023">
    <property type="protein sequence ID" value="EIT86083.1"/>
    <property type="molecule type" value="Genomic_DNA"/>
</dbReference>
<comment type="caution">
    <text evidence="2">The sequence shown here is derived from an EMBL/GenBank/DDBJ whole genome shotgun (WGS) entry which is preliminary data.</text>
</comment>
<dbReference type="PATRIC" id="fig|1196324.3.peg.1469"/>
<name>I8UH00_9BACL</name>
<evidence type="ECO:0000313" key="3">
    <source>
        <dbReference type="Proteomes" id="UP000004080"/>
    </source>
</evidence>
<sequence length="115" mass="13023">MLLILVTVAFCVVTNTLGVSSFLAFAVLIPVAAAKGIYTDQLKHVFNFKKTKQLYKENGLYNSIMELLSLLLIFMNTFFIDVETLSLGSLIVGLIFLFLLYRFLFWGITNTIKSR</sequence>
<accession>I8UH00</accession>
<keyword evidence="3" id="KW-1185">Reference proteome</keyword>
<keyword evidence="1" id="KW-0812">Transmembrane</keyword>
<proteinExistence type="predicted"/>
<dbReference type="OrthoDB" id="2884345at2"/>
<dbReference type="Proteomes" id="UP000004080">
    <property type="component" value="Unassembled WGS sequence"/>
</dbReference>
<feature type="transmembrane region" description="Helical" evidence="1">
    <location>
        <begin position="59"/>
        <end position="79"/>
    </location>
</feature>